<dbReference type="PANTHER" id="PTHR43685">
    <property type="entry name" value="GLYCOSYLTRANSFERASE"/>
    <property type="match status" value="1"/>
</dbReference>
<dbReference type="EMBL" id="FRCL01000009">
    <property type="protein sequence ID" value="SHM95080.1"/>
    <property type="molecule type" value="Genomic_DNA"/>
</dbReference>
<dbReference type="PANTHER" id="PTHR43685:SF5">
    <property type="entry name" value="GLYCOSYLTRANSFERASE EPSE-RELATED"/>
    <property type="match status" value="1"/>
</dbReference>
<evidence type="ECO:0000256" key="1">
    <source>
        <dbReference type="ARBA" id="ARBA00006739"/>
    </source>
</evidence>
<proteinExistence type="inferred from homology"/>
<protein>
    <submittedName>
        <fullName evidence="5">Glycosyl transferase family 2</fullName>
    </submittedName>
</protein>
<evidence type="ECO:0000313" key="5">
    <source>
        <dbReference type="EMBL" id="SHM95080.1"/>
    </source>
</evidence>
<dbReference type="STRING" id="178356.SAMN05216269_10974"/>
<feature type="domain" description="Glycosyltransferase 2-like" evidence="4">
    <location>
        <begin position="12"/>
        <end position="165"/>
    </location>
</feature>
<dbReference type="InterPro" id="IPR001173">
    <property type="entry name" value="Glyco_trans_2-like"/>
</dbReference>
<dbReference type="InterPro" id="IPR029044">
    <property type="entry name" value="Nucleotide-diphossugar_trans"/>
</dbReference>
<evidence type="ECO:0000256" key="2">
    <source>
        <dbReference type="ARBA" id="ARBA00022676"/>
    </source>
</evidence>
<reference evidence="6" key="1">
    <citation type="submission" date="2016-11" db="EMBL/GenBank/DDBJ databases">
        <authorList>
            <person name="Varghese N."/>
            <person name="Submissions S."/>
        </authorList>
    </citation>
    <scope>NUCLEOTIDE SEQUENCE [LARGE SCALE GENOMIC DNA]</scope>
    <source>
        <strain evidence="6">CGMCC 1.2749</strain>
    </source>
</reference>
<comment type="similarity">
    <text evidence="1">Belongs to the glycosyltransferase 2 family.</text>
</comment>
<keyword evidence="3 5" id="KW-0808">Transferase</keyword>
<dbReference type="Proteomes" id="UP000184092">
    <property type="component" value="Unassembled WGS sequence"/>
</dbReference>
<organism evidence="5 6">
    <name type="scientific">Flavobacterium xinjiangense</name>
    <dbReference type="NCBI Taxonomy" id="178356"/>
    <lineage>
        <taxon>Bacteria</taxon>
        <taxon>Pseudomonadati</taxon>
        <taxon>Bacteroidota</taxon>
        <taxon>Flavobacteriia</taxon>
        <taxon>Flavobacteriales</taxon>
        <taxon>Flavobacteriaceae</taxon>
        <taxon>Flavobacterium</taxon>
    </lineage>
</organism>
<dbReference type="SUPFAM" id="SSF53448">
    <property type="entry name" value="Nucleotide-diphospho-sugar transferases"/>
    <property type="match status" value="1"/>
</dbReference>
<dbReference type="RefSeq" id="WP_073209668.1">
    <property type="nucleotide sequence ID" value="NZ_FRCL01000009.1"/>
</dbReference>
<evidence type="ECO:0000259" key="4">
    <source>
        <dbReference type="Pfam" id="PF00535"/>
    </source>
</evidence>
<gene>
    <name evidence="5" type="ORF">SAMN05216269_10974</name>
</gene>
<dbReference type="Pfam" id="PF00535">
    <property type="entry name" value="Glycos_transf_2"/>
    <property type="match status" value="1"/>
</dbReference>
<dbReference type="AlphaFoldDB" id="A0A1M7MV95"/>
<dbReference type="InterPro" id="IPR050834">
    <property type="entry name" value="Glycosyltransf_2"/>
</dbReference>
<dbReference type="GO" id="GO:0016757">
    <property type="term" value="F:glycosyltransferase activity"/>
    <property type="evidence" value="ECO:0007669"/>
    <property type="project" value="UniProtKB-KW"/>
</dbReference>
<keyword evidence="6" id="KW-1185">Reference proteome</keyword>
<keyword evidence="2" id="KW-0328">Glycosyltransferase</keyword>
<dbReference type="OrthoDB" id="9815829at2"/>
<sequence>MDSYLNSPPKITVLMPVYNCQLYINEAINSILNQTEKDFEFIIIDDASTDKTVSIIKKFNDSRIQLIQKPINTGLSNSLNLGLQLAKGKYIARMDGDDISLSLRFAKQVAFLEANQNVIVCGTWFSIIGSNRIIKLPEDHDAIKLAFLKGNCMAHPSVMMRRRSLDELHIVYDVLKEPAEDYDLWVRLISKGIFRNLQEVLLHYRIHNSQVSKKNGAKQKQSVFETKRNLFNLLELELLSDERIVLNKVLNNGLDINYNDINVFKKVQIKLLKSNTKALYEPIGFKKEMLNLEKIVINSYFLKRNNFVPKTYFEYLKIKYSLHFKLDIKSEIKLALKSLIFYKS</sequence>
<name>A0A1M7MV95_9FLAO</name>
<evidence type="ECO:0000256" key="3">
    <source>
        <dbReference type="ARBA" id="ARBA00022679"/>
    </source>
</evidence>
<accession>A0A1M7MV95</accession>
<evidence type="ECO:0000313" key="6">
    <source>
        <dbReference type="Proteomes" id="UP000184092"/>
    </source>
</evidence>
<dbReference type="Gene3D" id="3.90.550.10">
    <property type="entry name" value="Spore Coat Polysaccharide Biosynthesis Protein SpsA, Chain A"/>
    <property type="match status" value="1"/>
</dbReference>